<sequence length="638" mass="74126">MTPPTLFPRRRPHNEMWFLAPRHQLRISIIFFIATTALLYHYHPTNQTYKLQNQKKQTQIYPENFSVAEHPIDETYTSTKQEVKKQQRQINPESFTDDLRELAVLKAKQTPGWGNRNENEMYMYAPQEEYERLRFLYDINPPKMPLPFQSILNPETISRLQLDAVDRSASLPQPYTDDEVIHTLGRFEHVGFILRYSGKTDAFSLYAPKKHNWSRYDQIEAYTAFIHILRKEYWFRFKKGSPDFSVIISTGDSLKMDCGCLSIPMDRESAPSDNNPTDFQQQFNSPGKTATKCDRHQLAPILQFGSGFVHPDVMPTMVTMPLWPHLKCFETFRYNGKVCNKFSLASATNRFGIYFEEKEVIYNNLVPQVVWRGSDYPFLKCRQLGGSKWDIKPMDIPGPNNPEGFVNGLTHLWGQLNPRWKAVTLSLQAELEAKKVNSPDLKPWVDFKFTIRERPGESQRWESFVNNGVHVVANGYIDASEFASFKYHADFGGGGGTTWSGTHTKLALPGVLFHHETPTYDYFHEDLTPFVHYIPVSTELSDLREKYEWAEAHPDEARAISEAGTAFIKYMTSMEYWKRSFDRFFVKRLNSVIEAYRPVKAFKDEKEFMSYAESQLGFPLELIGRCVGKQNCTWKDKL</sequence>
<evidence type="ECO:0000259" key="3">
    <source>
        <dbReference type="SMART" id="SM00672"/>
    </source>
</evidence>
<dbReference type="GO" id="GO:0016740">
    <property type="term" value="F:transferase activity"/>
    <property type="evidence" value="ECO:0007669"/>
    <property type="project" value="UniProtKB-KW"/>
</dbReference>
<evidence type="ECO:0000313" key="4">
    <source>
        <dbReference type="EMBL" id="KAK1739020.1"/>
    </source>
</evidence>
<dbReference type="InterPro" id="IPR006598">
    <property type="entry name" value="CAP10"/>
</dbReference>
<dbReference type="AlphaFoldDB" id="A0AAD9DAT9"/>
<dbReference type="PANTHER" id="PTHR12203">
    <property type="entry name" value="KDEL LYS-ASP-GLU-LEU CONTAINING - RELATED"/>
    <property type="match status" value="1"/>
</dbReference>
<proteinExistence type="inferred from homology"/>
<evidence type="ECO:0000313" key="5">
    <source>
        <dbReference type="Proteomes" id="UP001224775"/>
    </source>
</evidence>
<keyword evidence="2" id="KW-0808">Transferase</keyword>
<evidence type="ECO:0000256" key="2">
    <source>
        <dbReference type="ARBA" id="ARBA00022679"/>
    </source>
</evidence>
<dbReference type="EMBL" id="JATAAI010000019">
    <property type="protein sequence ID" value="KAK1739020.1"/>
    <property type="molecule type" value="Genomic_DNA"/>
</dbReference>
<keyword evidence="5" id="KW-1185">Reference proteome</keyword>
<organism evidence="4 5">
    <name type="scientific">Skeletonema marinoi</name>
    <dbReference type="NCBI Taxonomy" id="267567"/>
    <lineage>
        <taxon>Eukaryota</taxon>
        <taxon>Sar</taxon>
        <taxon>Stramenopiles</taxon>
        <taxon>Ochrophyta</taxon>
        <taxon>Bacillariophyta</taxon>
        <taxon>Coscinodiscophyceae</taxon>
        <taxon>Thalassiosirophycidae</taxon>
        <taxon>Thalassiosirales</taxon>
        <taxon>Skeletonemataceae</taxon>
        <taxon>Skeletonema</taxon>
        <taxon>Skeletonema marinoi-dohrnii complex</taxon>
    </lineage>
</organism>
<protein>
    <submittedName>
        <fullName evidence="4">Glycosyltransferase family protein</fullName>
    </submittedName>
</protein>
<dbReference type="PANTHER" id="PTHR12203:SF35">
    <property type="entry name" value="PROTEIN O-GLUCOSYLTRANSFERASE 1"/>
    <property type="match status" value="1"/>
</dbReference>
<accession>A0AAD9DAT9</accession>
<dbReference type="SMART" id="SM00672">
    <property type="entry name" value="CAP10"/>
    <property type="match status" value="1"/>
</dbReference>
<dbReference type="InterPro" id="IPR051091">
    <property type="entry name" value="O-Glucosyltr/Glycosyltrsf_90"/>
</dbReference>
<dbReference type="Proteomes" id="UP001224775">
    <property type="component" value="Unassembled WGS sequence"/>
</dbReference>
<dbReference type="Pfam" id="PF05686">
    <property type="entry name" value="Glyco_transf_90"/>
    <property type="match status" value="1"/>
</dbReference>
<evidence type="ECO:0000256" key="1">
    <source>
        <dbReference type="ARBA" id="ARBA00010118"/>
    </source>
</evidence>
<name>A0AAD9DAT9_9STRA</name>
<comment type="caution">
    <text evidence="4">The sequence shown here is derived from an EMBL/GenBank/DDBJ whole genome shotgun (WGS) entry which is preliminary data.</text>
</comment>
<comment type="similarity">
    <text evidence="1">Belongs to the glycosyltransferase 90 family.</text>
</comment>
<reference evidence="4" key="1">
    <citation type="submission" date="2023-06" db="EMBL/GenBank/DDBJ databases">
        <title>Survivors Of The Sea: Transcriptome response of Skeletonema marinoi to long-term dormancy.</title>
        <authorList>
            <person name="Pinder M.I.M."/>
            <person name="Kourtchenko O."/>
            <person name="Robertson E.K."/>
            <person name="Larsson T."/>
            <person name="Maumus F."/>
            <person name="Osuna-Cruz C.M."/>
            <person name="Vancaester E."/>
            <person name="Stenow R."/>
            <person name="Vandepoele K."/>
            <person name="Ploug H."/>
            <person name="Bruchert V."/>
            <person name="Godhe A."/>
            <person name="Topel M."/>
        </authorList>
    </citation>
    <scope>NUCLEOTIDE SEQUENCE</scope>
    <source>
        <strain evidence="4">R05AC</strain>
    </source>
</reference>
<gene>
    <name evidence="4" type="ORF">QTG54_010336</name>
</gene>
<feature type="domain" description="Glycosyl transferase CAP10" evidence="3">
    <location>
        <begin position="391"/>
        <end position="592"/>
    </location>
</feature>